<proteinExistence type="predicted"/>
<evidence type="ECO:0000313" key="1">
    <source>
        <dbReference type="EMBL" id="QHT80160.1"/>
    </source>
</evidence>
<sequence length="89" mass="9576">MIFSFAFSIFCSGDITATACPGAGGSFCFNIAFANSFLLKKILNISPYGFDAKNFSLYLTSDVKKGSSEISILRDLSPGAGSYIFENFN</sequence>
<organism evidence="1">
    <name type="scientific">viral metagenome</name>
    <dbReference type="NCBI Taxonomy" id="1070528"/>
    <lineage>
        <taxon>unclassified sequences</taxon>
        <taxon>metagenomes</taxon>
        <taxon>organismal metagenomes</taxon>
    </lineage>
</organism>
<protein>
    <submittedName>
        <fullName evidence="1">Uncharacterized protein</fullName>
    </submittedName>
</protein>
<name>A0A6C0HIH1_9ZZZZ</name>
<dbReference type="EMBL" id="MN739964">
    <property type="protein sequence ID" value="QHT80160.1"/>
    <property type="molecule type" value="Genomic_DNA"/>
</dbReference>
<accession>A0A6C0HIH1</accession>
<dbReference type="AlphaFoldDB" id="A0A6C0HIH1"/>
<reference evidence="1" key="1">
    <citation type="journal article" date="2020" name="Nature">
        <title>Giant virus diversity and host interactions through global metagenomics.</title>
        <authorList>
            <person name="Schulz F."/>
            <person name="Roux S."/>
            <person name="Paez-Espino D."/>
            <person name="Jungbluth S."/>
            <person name="Walsh D.A."/>
            <person name="Denef V.J."/>
            <person name="McMahon K.D."/>
            <person name="Konstantinidis K.T."/>
            <person name="Eloe-Fadrosh E.A."/>
            <person name="Kyrpides N.C."/>
            <person name="Woyke T."/>
        </authorList>
    </citation>
    <scope>NUCLEOTIDE SEQUENCE</scope>
    <source>
        <strain evidence="1">GVMAG-M-3300023184-105</strain>
    </source>
</reference>